<dbReference type="InterPro" id="IPR036890">
    <property type="entry name" value="HATPase_C_sf"/>
</dbReference>
<dbReference type="SMART" id="SM00387">
    <property type="entry name" value="HATPase_c"/>
    <property type="match status" value="1"/>
</dbReference>
<feature type="domain" description="Histidine kinase" evidence="10">
    <location>
        <begin position="207"/>
        <end position="475"/>
    </location>
</feature>
<keyword evidence="12" id="KW-0067">ATP-binding</keyword>
<dbReference type="GO" id="GO:0005524">
    <property type="term" value="F:ATP binding"/>
    <property type="evidence" value="ECO:0007669"/>
    <property type="project" value="UniProtKB-KW"/>
</dbReference>
<evidence type="ECO:0000313" key="14">
    <source>
        <dbReference type="Proteomes" id="UP000593943"/>
    </source>
</evidence>
<evidence type="ECO:0000256" key="2">
    <source>
        <dbReference type="ARBA" id="ARBA00004236"/>
    </source>
</evidence>
<keyword evidence="6 11" id="KW-0418">Kinase</keyword>
<evidence type="ECO:0000256" key="1">
    <source>
        <dbReference type="ARBA" id="ARBA00000085"/>
    </source>
</evidence>
<dbReference type="Gene3D" id="3.30.565.10">
    <property type="entry name" value="Histidine kinase-like ATPase, C-terminal domain"/>
    <property type="match status" value="1"/>
</dbReference>
<dbReference type="Pfam" id="PF00512">
    <property type="entry name" value="HisKA"/>
    <property type="match status" value="1"/>
</dbReference>
<dbReference type="Pfam" id="PF02518">
    <property type="entry name" value="HATPase_c"/>
    <property type="match status" value="1"/>
</dbReference>
<dbReference type="AlphaFoldDB" id="A0A261G3E6"/>
<evidence type="ECO:0000256" key="8">
    <source>
        <dbReference type="ARBA" id="ARBA00039401"/>
    </source>
</evidence>
<dbReference type="SUPFAM" id="SSF47384">
    <property type="entry name" value="Homodimeric domain of signal transducing histidine kinase"/>
    <property type="match status" value="1"/>
</dbReference>
<dbReference type="PRINTS" id="PR00344">
    <property type="entry name" value="BCTRLSENSOR"/>
</dbReference>
<name>A0A261G3E6_9BIFI</name>
<dbReference type="PANTHER" id="PTHR45453">
    <property type="entry name" value="PHOSPHATE REGULON SENSOR PROTEIN PHOR"/>
    <property type="match status" value="1"/>
</dbReference>
<evidence type="ECO:0000313" key="13">
    <source>
        <dbReference type="Proteomes" id="UP000216057"/>
    </source>
</evidence>
<dbReference type="InterPro" id="IPR004358">
    <property type="entry name" value="Sig_transdc_His_kin-like_C"/>
</dbReference>
<comment type="catalytic activity">
    <reaction evidence="1">
        <text>ATP + protein L-histidine = ADP + protein N-phospho-L-histidine.</text>
        <dbReference type="EC" id="2.7.13.3"/>
    </reaction>
</comment>
<dbReference type="SMART" id="SM00388">
    <property type="entry name" value="HisKA"/>
    <property type="match status" value="1"/>
</dbReference>
<dbReference type="InterPro" id="IPR005467">
    <property type="entry name" value="His_kinase_dom"/>
</dbReference>
<dbReference type="RefSeq" id="WP_094637360.1">
    <property type="nucleotide sequence ID" value="NZ_CP062938.1"/>
</dbReference>
<dbReference type="EMBL" id="MWWZ01000010">
    <property type="protein sequence ID" value="OZG65940.1"/>
    <property type="molecule type" value="Genomic_DNA"/>
</dbReference>
<evidence type="ECO:0000256" key="6">
    <source>
        <dbReference type="ARBA" id="ARBA00022777"/>
    </source>
</evidence>
<dbReference type="InterPro" id="IPR050351">
    <property type="entry name" value="BphY/WalK/GraS-like"/>
</dbReference>
<keyword evidence="4" id="KW-0597">Phosphoprotein</keyword>
<dbReference type="GO" id="GO:0016036">
    <property type="term" value="P:cellular response to phosphate starvation"/>
    <property type="evidence" value="ECO:0007669"/>
    <property type="project" value="TreeGrafter"/>
</dbReference>
<keyword evidence="12" id="KW-0547">Nucleotide-binding</keyword>
<dbReference type="CDD" id="cd00075">
    <property type="entry name" value="HATPase"/>
    <property type="match status" value="1"/>
</dbReference>
<dbReference type="KEGG" id="beu:BE0216_05645"/>
<accession>A0A261G3E6</accession>
<proteinExistence type="predicted"/>
<dbReference type="SUPFAM" id="SSF55874">
    <property type="entry name" value="ATPase domain of HSP90 chaperone/DNA topoisomerase II/histidine kinase"/>
    <property type="match status" value="1"/>
</dbReference>
<reference evidence="12 14" key="2">
    <citation type="submission" date="2020-10" db="EMBL/GenBank/DDBJ databases">
        <title>Genome sequencing of Bifidobacterium eulemuris_DSMZ_100216.</title>
        <authorList>
            <person name="Kim J."/>
        </authorList>
    </citation>
    <scope>NUCLEOTIDE SEQUENCE [LARGE SCALE GENOMIC DNA]</scope>
    <source>
        <strain evidence="12 14">DSM 100216</strain>
    </source>
</reference>
<dbReference type="GO" id="GO:0000155">
    <property type="term" value="F:phosphorelay sensor kinase activity"/>
    <property type="evidence" value="ECO:0007669"/>
    <property type="project" value="InterPro"/>
</dbReference>
<dbReference type="EC" id="2.7.13.3" evidence="3"/>
<keyword evidence="5" id="KW-0808">Transferase</keyword>
<dbReference type="PANTHER" id="PTHR45453:SF1">
    <property type="entry name" value="PHOSPHATE REGULON SENSOR PROTEIN PHOR"/>
    <property type="match status" value="1"/>
</dbReference>
<dbReference type="Gene3D" id="1.10.287.130">
    <property type="match status" value="1"/>
</dbReference>
<reference evidence="11 13" key="1">
    <citation type="journal article" date="2017" name="BMC Genomics">
        <title>Comparative genomic and phylogenomic analyses of the Bifidobacteriaceae family.</title>
        <authorList>
            <person name="Lugli G.A."/>
            <person name="Milani C."/>
            <person name="Turroni F."/>
            <person name="Duranti S."/>
            <person name="Mancabelli L."/>
            <person name="Mangifesta M."/>
            <person name="Ferrario C."/>
            <person name="Modesto M."/>
            <person name="Mattarelli P."/>
            <person name="Jiri K."/>
            <person name="van Sinderen D."/>
            <person name="Ventura M."/>
        </authorList>
    </citation>
    <scope>NUCLEOTIDE SEQUENCE [LARGE SCALE GENOMIC DNA]</scope>
    <source>
        <strain evidence="11 13">DSM 100216</strain>
    </source>
</reference>
<dbReference type="FunFam" id="3.30.565.10:FF:000006">
    <property type="entry name" value="Sensor histidine kinase WalK"/>
    <property type="match status" value="1"/>
</dbReference>
<gene>
    <name evidence="12" type="ORF">BE0216_05645</name>
    <name evidence="11" type="ORF">BEUL_1838</name>
</gene>
<sequence length="489" mass="51958">MQWWQIALPALVAVAVLAVAVALAYMRGRDVGERDARSRYAGGGTAGLIRPTGSTGAGLPQNADASLFGSDLPVRAAEEGFIQVMTDAVIIADAHGFVHYASADAMPLGLVEASRLVSPEVGDILAQVVSDGETREREVRMPIDHAAVESAEPSSGRGVKAGQSAPSHTRYLNVRVGAIAPARYAILLSDMSEQRRFEAMRRDFVTNVSHELKTPAGAIALLAETIADAADDPDAVRYFSGRVSKESERLTELVHRLIDLQKAQDDTALPAAQRLSVLAVAREAIAENRVQAAAKHIDVRLSCAGKPVSTDAGIAGENLRSAEPTDAAEPTDDAELADIARDSTDFTQGMAASDASQDVLVNADEESLTTAVKNLIENAIRYSPERTTVNVAVSERDGTATIRVIDQGIGIPQASLGRIFERFYRVDPARSRATGGTGLGLAIVKHCVQDCGGTITVWSREGEGSTFTIELPSAERQGHTTQDTQERAK</sequence>
<dbReference type="GO" id="GO:0004721">
    <property type="term" value="F:phosphoprotein phosphatase activity"/>
    <property type="evidence" value="ECO:0007669"/>
    <property type="project" value="TreeGrafter"/>
</dbReference>
<keyword evidence="7" id="KW-0902">Two-component regulatory system</keyword>
<dbReference type="EMBL" id="CP062938">
    <property type="protein sequence ID" value="QOL33156.1"/>
    <property type="molecule type" value="Genomic_DNA"/>
</dbReference>
<dbReference type="OrthoDB" id="9813151at2"/>
<dbReference type="InterPro" id="IPR003594">
    <property type="entry name" value="HATPase_dom"/>
</dbReference>
<evidence type="ECO:0000256" key="9">
    <source>
        <dbReference type="SAM" id="MobiDB-lite"/>
    </source>
</evidence>
<comment type="subcellular location">
    <subcellularLocation>
        <location evidence="2">Cell membrane</location>
    </subcellularLocation>
</comment>
<feature type="region of interest" description="Disordered" evidence="9">
    <location>
        <begin position="312"/>
        <end position="332"/>
    </location>
</feature>
<evidence type="ECO:0000259" key="10">
    <source>
        <dbReference type="PROSITE" id="PS50109"/>
    </source>
</evidence>
<evidence type="ECO:0000256" key="4">
    <source>
        <dbReference type="ARBA" id="ARBA00022553"/>
    </source>
</evidence>
<organism evidence="11 13">
    <name type="scientific">Bifidobacterium eulemuris</name>
    <dbReference type="NCBI Taxonomy" id="1765219"/>
    <lineage>
        <taxon>Bacteria</taxon>
        <taxon>Bacillati</taxon>
        <taxon>Actinomycetota</taxon>
        <taxon>Actinomycetes</taxon>
        <taxon>Bifidobacteriales</taxon>
        <taxon>Bifidobacteriaceae</taxon>
        <taxon>Bifidobacterium</taxon>
    </lineage>
</organism>
<evidence type="ECO:0000313" key="11">
    <source>
        <dbReference type="EMBL" id="OZG65940.1"/>
    </source>
</evidence>
<evidence type="ECO:0000256" key="7">
    <source>
        <dbReference type="ARBA" id="ARBA00023012"/>
    </source>
</evidence>
<dbReference type="PROSITE" id="PS50109">
    <property type="entry name" value="HIS_KIN"/>
    <property type="match status" value="1"/>
</dbReference>
<evidence type="ECO:0000256" key="5">
    <source>
        <dbReference type="ARBA" id="ARBA00022679"/>
    </source>
</evidence>
<dbReference type="Proteomes" id="UP000216057">
    <property type="component" value="Unassembled WGS sequence"/>
</dbReference>
<keyword evidence="14" id="KW-1185">Reference proteome</keyword>
<evidence type="ECO:0000313" key="12">
    <source>
        <dbReference type="EMBL" id="QOL33156.1"/>
    </source>
</evidence>
<protein>
    <recommendedName>
        <fullName evidence="8">Sensor-like histidine kinase SenX3</fullName>
        <ecNumber evidence="3">2.7.13.3</ecNumber>
    </recommendedName>
</protein>
<dbReference type="CDD" id="cd00082">
    <property type="entry name" value="HisKA"/>
    <property type="match status" value="1"/>
</dbReference>
<evidence type="ECO:0000256" key="3">
    <source>
        <dbReference type="ARBA" id="ARBA00012438"/>
    </source>
</evidence>
<dbReference type="InterPro" id="IPR036097">
    <property type="entry name" value="HisK_dim/P_sf"/>
</dbReference>
<dbReference type="GO" id="GO:0005886">
    <property type="term" value="C:plasma membrane"/>
    <property type="evidence" value="ECO:0007669"/>
    <property type="project" value="UniProtKB-SubCell"/>
</dbReference>
<dbReference type="Proteomes" id="UP000593943">
    <property type="component" value="Chromosome"/>
</dbReference>
<dbReference type="InterPro" id="IPR003661">
    <property type="entry name" value="HisK_dim/P_dom"/>
</dbReference>